<comment type="similarity">
    <text evidence="2">Belongs to the cation transport ATPase (P-type) (TC 3.A.3) family. Type IIA subfamily.</text>
</comment>
<keyword evidence="5" id="KW-1003">Cell membrane</keyword>
<dbReference type="NCBIfam" id="TIGR01517">
    <property type="entry name" value="ATPase-IIB_Ca"/>
    <property type="match status" value="1"/>
</dbReference>
<dbReference type="CDD" id="cd02089">
    <property type="entry name" value="P-type_ATPase_Ca_prok"/>
    <property type="match status" value="1"/>
</dbReference>
<dbReference type="SUPFAM" id="SSF81660">
    <property type="entry name" value="Metal cation-transporting ATPase, ATP-binding domain N"/>
    <property type="match status" value="1"/>
</dbReference>
<dbReference type="InterPro" id="IPR018303">
    <property type="entry name" value="ATPase_P-typ_P_site"/>
</dbReference>
<keyword evidence="15 16" id="KW-0472">Membrane</keyword>
<dbReference type="PROSITE" id="PS00154">
    <property type="entry name" value="ATPASE_E1_E2"/>
    <property type="match status" value="1"/>
</dbReference>
<evidence type="ECO:0000313" key="19">
    <source>
        <dbReference type="Proteomes" id="UP001197974"/>
    </source>
</evidence>
<evidence type="ECO:0000259" key="17">
    <source>
        <dbReference type="SMART" id="SM00831"/>
    </source>
</evidence>
<evidence type="ECO:0000256" key="2">
    <source>
        <dbReference type="ARBA" id="ARBA00005675"/>
    </source>
</evidence>
<protein>
    <recommendedName>
        <fullName evidence="3">P-type Ca(2+) transporter</fullName>
        <ecNumber evidence="3">7.2.2.10</ecNumber>
    </recommendedName>
</protein>
<evidence type="ECO:0000256" key="15">
    <source>
        <dbReference type="ARBA" id="ARBA00023136"/>
    </source>
</evidence>
<dbReference type="Gene3D" id="3.40.50.1000">
    <property type="entry name" value="HAD superfamily/HAD-like"/>
    <property type="match status" value="1"/>
</dbReference>
<dbReference type="NCBIfam" id="TIGR01494">
    <property type="entry name" value="ATPase_P-type"/>
    <property type="match status" value="3"/>
</dbReference>
<dbReference type="InterPro" id="IPR001757">
    <property type="entry name" value="P_typ_ATPase"/>
</dbReference>
<evidence type="ECO:0000256" key="12">
    <source>
        <dbReference type="ARBA" id="ARBA00022967"/>
    </source>
</evidence>
<evidence type="ECO:0000256" key="9">
    <source>
        <dbReference type="ARBA" id="ARBA00022741"/>
    </source>
</evidence>
<dbReference type="SUPFAM" id="SSF81665">
    <property type="entry name" value="Calcium ATPase, transmembrane domain M"/>
    <property type="match status" value="1"/>
</dbReference>
<dbReference type="Gene3D" id="1.20.1110.10">
    <property type="entry name" value="Calcium-transporting ATPase, transmembrane domain"/>
    <property type="match status" value="1"/>
</dbReference>
<dbReference type="InterPro" id="IPR023299">
    <property type="entry name" value="ATPase_P-typ_cyto_dom_N"/>
</dbReference>
<dbReference type="Pfam" id="PF00690">
    <property type="entry name" value="Cation_ATPase_N"/>
    <property type="match status" value="1"/>
</dbReference>
<evidence type="ECO:0000256" key="6">
    <source>
        <dbReference type="ARBA" id="ARBA00022553"/>
    </source>
</evidence>
<evidence type="ECO:0000256" key="4">
    <source>
        <dbReference type="ARBA" id="ARBA00022448"/>
    </source>
</evidence>
<keyword evidence="12" id="KW-1278">Translocase</keyword>
<dbReference type="SFLD" id="SFLDS00003">
    <property type="entry name" value="Haloacid_Dehalogenase"/>
    <property type="match status" value="1"/>
</dbReference>
<gene>
    <name evidence="18" type="ORF">LC087_01985</name>
</gene>
<dbReference type="InterPro" id="IPR006068">
    <property type="entry name" value="ATPase_P-typ_cation-transptr_C"/>
</dbReference>
<dbReference type="Proteomes" id="UP001197974">
    <property type="component" value="Chromosome"/>
</dbReference>
<dbReference type="Pfam" id="PF13246">
    <property type="entry name" value="Cation_ATPase"/>
    <property type="match status" value="1"/>
</dbReference>
<feature type="transmembrane region" description="Helical" evidence="16">
    <location>
        <begin position="695"/>
        <end position="717"/>
    </location>
</feature>
<evidence type="ECO:0000256" key="14">
    <source>
        <dbReference type="ARBA" id="ARBA00023065"/>
    </source>
</evidence>
<dbReference type="Gene3D" id="3.40.1110.10">
    <property type="entry name" value="Calcium-transporting ATPase, cytoplasmic domain N"/>
    <property type="match status" value="1"/>
</dbReference>
<feature type="transmembrane region" description="Helical" evidence="16">
    <location>
        <begin position="852"/>
        <end position="871"/>
    </location>
</feature>
<keyword evidence="14" id="KW-0406">Ion transport</keyword>
<dbReference type="PANTHER" id="PTHR43294:SF21">
    <property type="entry name" value="CATION TRANSPORTING ATPASE"/>
    <property type="match status" value="1"/>
</dbReference>
<dbReference type="PANTHER" id="PTHR43294">
    <property type="entry name" value="SODIUM/POTASSIUM-TRANSPORTING ATPASE SUBUNIT ALPHA"/>
    <property type="match status" value="1"/>
</dbReference>
<evidence type="ECO:0000256" key="5">
    <source>
        <dbReference type="ARBA" id="ARBA00022475"/>
    </source>
</evidence>
<dbReference type="PRINTS" id="PR00119">
    <property type="entry name" value="CATATPASE"/>
</dbReference>
<keyword evidence="9" id="KW-0547">Nucleotide-binding</keyword>
<dbReference type="InterPro" id="IPR044492">
    <property type="entry name" value="P_typ_ATPase_HD_dom"/>
</dbReference>
<dbReference type="InterPro" id="IPR006408">
    <property type="entry name" value="P-type_ATPase_IIB"/>
</dbReference>
<proteinExistence type="inferred from homology"/>
<dbReference type="SMART" id="SM00831">
    <property type="entry name" value="Cation_ATPase_N"/>
    <property type="match status" value="1"/>
</dbReference>
<dbReference type="InterPro" id="IPR023214">
    <property type="entry name" value="HAD_sf"/>
</dbReference>
<dbReference type="InterPro" id="IPR059000">
    <property type="entry name" value="ATPase_P-type_domA"/>
</dbReference>
<keyword evidence="4" id="KW-0813">Transport</keyword>
<feature type="transmembrane region" description="Helical" evidence="16">
    <location>
        <begin position="57"/>
        <end position="75"/>
    </location>
</feature>
<dbReference type="SFLD" id="SFLDG00002">
    <property type="entry name" value="C1.7:_P-type_atpase_like"/>
    <property type="match status" value="1"/>
</dbReference>
<dbReference type="Pfam" id="PF00689">
    <property type="entry name" value="Cation_ATPase_C"/>
    <property type="match status" value="1"/>
</dbReference>
<evidence type="ECO:0000256" key="13">
    <source>
        <dbReference type="ARBA" id="ARBA00022989"/>
    </source>
</evidence>
<accession>A0ABY9JZN5</accession>
<sequence length="877" mass="96503">MYMWHVKSSESVLEELNTSIENGLTDDEAKRRIDQYGYNEFEEEEQTPLWRLIFEQINSPLIYILLAATVISFFIGEIGDGIIILLVIVLNAVIGVIQESKAEKALSELKKMSSPKALVKRDGVLKEIESKDVVPGDIVTIDTGRSIPADIRFFNTVNLRVEESALTGESVPVEKDANANIEKDTALADQANMGFMSTLSTYGRGEGVVVRTGMDTEIGQIATLLKKQEKSKTPLQEKLAQLGKILGIGAIVVSILVFVIGYFQGRGVTDLFLLAVSLSVAAIPEGLPAIVTIVLALGVQRMIKRNAIVRKLPAVETLGSVSIICSDKTGTLTQNKMTVTKTYVNNTITSIDKLPSSESKLFLQTMVLCNDATMEDDDATGDPTEVALLEVGKRFDFEKQTLKKQYKRAYEVPFDSERKMMTTVNKDVNGKNFAFSKGALESILPVSTKMLKNGQIIELTKEARNEITNAALSMSEEALRVLAMAYKPLDGEKPDEVMEDEFIFLGLVGMIDPPRGDVKESIQLSHQAGITPVMITGDNPKTAFAIAQSLEIADKPEQTMTGQEIDELSQQQLKKRVETVRVFARVSPEHKVKIVDAFKQKGNIVSMTGDGVNDAPSLKKADVGVAMGITGTDVAKGTADIILTDDRFSTIVAAVEEGRNIYLNIKKSILYLLSCNLGEIVALLLAILLKWPAPLTAIHILWVNLITDTLPAIALGFERGEKEIMKEKPRDPEERVITGQDGKFILGNGFLIGLSTLIAFMIGLQGDFSQYLTNSSSDKLTQAQTMAFLTLSFSQLFHSFNLKQRKGTVLTKNLFDNKYLIGAFILGIFIQLSLVFIPFFNDLLNVRPLDANQWIVVIGFSILPIMVNEVIKKIKKA</sequence>
<feature type="transmembrane region" description="Helical" evidence="16">
    <location>
        <begin position="783"/>
        <end position="800"/>
    </location>
</feature>
<evidence type="ECO:0000313" key="18">
    <source>
        <dbReference type="EMBL" id="WLR44234.1"/>
    </source>
</evidence>
<evidence type="ECO:0000256" key="10">
    <source>
        <dbReference type="ARBA" id="ARBA00022837"/>
    </source>
</evidence>
<feature type="transmembrane region" description="Helical" evidence="16">
    <location>
        <begin position="669"/>
        <end position="689"/>
    </location>
</feature>
<feature type="transmembrane region" description="Helical" evidence="16">
    <location>
        <begin position="81"/>
        <end position="97"/>
    </location>
</feature>
<keyword evidence="8 16" id="KW-0812">Transmembrane</keyword>
<organism evidence="18 19">
    <name type="scientific">Bacillus carboniphilus</name>
    <dbReference type="NCBI Taxonomy" id="86663"/>
    <lineage>
        <taxon>Bacteria</taxon>
        <taxon>Bacillati</taxon>
        <taxon>Bacillota</taxon>
        <taxon>Bacilli</taxon>
        <taxon>Bacillales</taxon>
        <taxon>Bacillaceae</taxon>
        <taxon>Bacillus</taxon>
    </lineage>
</organism>
<feature type="domain" description="Cation-transporting P-type ATPase N-terminal" evidence="17">
    <location>
        <begin position="3"/>
        <end position="77"/>
    </location>
</feature>
<evidence type="ECO:0000256" key="8">
    <source>
        <dbReference type="ARBA" id="ARBA00022692"/>
    </source>
</evidence>
<feature type="transmembrane region" description="Helical" evidence="16">
    <location>
        <begin position="245"/>
        <end position="265"/>
    </location>
</feature>
<evidence type="ECO:0000256" key="16">
    <source>
        <dbReference type="SAM" id="Phobius"/>
    </source>
</evidence>
<comment type="subcellular location">
    <subcellularLocation>
        <location evidence="1">Cell membrane</location>
        <topology evidence="1">Multi-pass membrane protein</topology>
    </subcellularLocation>
</comment>
<dbReference type="PRINTS" id="PR00120">
    <property type="entry name" value="HATPASE"/>
</dbReference>
<dbReference type="SUPFAM" id="SSF81653">
    <property type="entry name" value="Calcium ATPase, transduction domain A"/>
    <property type="match status" value="1"/>
</dbReference>
<dbReference type="SFLD" id="SFLDF00027">
    <property type="entry name" value="p-type_atpase"/>
    <property type="match status" value="1"/>
</dbReference>
<dbReference type="EC" id="7.2.2.10" evidence="3"/>
<evidence type="ECO:0000256" key="1">
    <source>
        <dbReference type="ARBA" id="ARBA00004651"/>
    </source>
</evidence>
<dbReference type="Pfam" id="PF00122">
    <property type="entry name" value="E1-E2_ATPase"/>
    <property type="match status" value="1"/>
</dbReference>
<feature type="transmembrane region" description="Helical" evidence="16">
    <location>
        <begin position="271"/>
        <end position="297"/>
    </location>
</feature>
<keyword evidence="19" id="KW-1185">Reference proteome</keyword>
<feature type="transmembrane region" description="Helical" evidence="16">
    <location>
        <begin position="744"/>
        <end position="763"/>
    </location>
</feature>
<reference evidence="18 19" key="1">
    <citation type="submission" date="2023-06" db="EMBL/GenBank/DDBJ databases">
        <title>Five Gram-positive bacteria isolated from mangrove sediments in Shenzhen, Guangdong, China.</title>
        <authorList>
            <person name="Yu S."/>
            <person name="Zheng W."/>
            <person name="Huang Y."/>
        </authorList>
    </citation>
    <scope>NUCLEOTIDE SEQUENCE [LARGE SCALE GENOMIC DNA]</scope>
    <source>
        <strain evidence="18 19">SaN35-3</strain>
    </source>
</reference>
<keyword evidence="10" id="KW-0106">Calcium</keyword>
<feature type="transmembrane region" description="Helical" evidence="16">
    <location>
        <begin position="820"/>
        <end position="840"/>
    </location>
</feature>
<evidence type="ECO:0000256" key="11">
    <source>
        <dbReference type="ARBA" id="ARBA00022840"/>
    </source>
</evidence>
<keyword evidence="11" id="KW-0067">ATP-binding</keyword>
<dbReference type="InterPro" id="IPR036412">
    <property type="entry name" value="HAD-like_sf"/>
</dbReference>
<dbReference type="EMBL" id="CP129013">
    <property type="protein sequence ID" value="WLR44234.1"/>
    <property type="molecule type" value="Genomic_DNA"/>
</dbReference>
<evidence type="ECO:0000256" key="7">
    <source>
        <dbReference type="ARBA" id="ARBA00022568"/>
    </source>
</evidence>
<evidence type="ECO:0000256" key="3">
    <source>
        <dbReference type="ARBA" id="ARBA00012790"/>
    </source>
</evidence>
<keyword evidence="13 16" id="KW-1133">Transmembrane helix</keyword>
<keyword evidence="6" id="KW-0597">Phosphoprotein</keyword>
<dbReference type="Gene3D" id="2.70.150.10">
    <property type="entry name" value="Calcium-transporting ATPase, cytoplasmic transduction domain A"/>
    <property type="match status" value="1"/>
</dbReference>
<name>A0ABY9JZN5_9BACI</name>
<keyword evidence="7" id="KW-0109">Calcium transport</keyword>
<dbReference type="SUPFAM" id="SSF56784">
    <property type="entry name" value="HAD-like"/>
    <property type="match status" value="1"/>
</dbReference>
<dbReference type="InterPro" id="IPR050510">
    <property type="entry name" value="Cation_transp_ATPase_P-type"/>
</dbReference>
<dbReference type="InterPro" id="IPR004014">
    <property type="entry name" value="ATPase_P-typ_cation-transptr_N"/>
</dbReference>
<dbReference type="InterPro" id="IPR008250">
    <property type="entry name" value="ATPase_P-typ_transduc_dom_A_sf"/>
</dbReference>
<dbReference type="InterPro" id="IPR023298">
    <property type="entry name" value="ATPase_P-typ_TM_dom_sf"/>
</dbReference>